<keyword evidence="3" id="KW-1185">Reference proteome</keyword>
<reference evidence="2 3" key="1">
    <citation type="submission" date="2013-02" db="EMBL/GenBank/DDBJ databases">
        <title>Draft Genome Sequence of Streptomyces aurantiacus, Which Produces Setomimycin.</title>
        <authorList>
            <person name="Gruening B.A."/>
            <person name="Praeg A."/>
            <person name="Erxleben A."/>
            <person name="Guenther S."/>
            <person name="Mueller M."/>
        </authorList>
    </citation>
    <scope>NUCLEOTIDE SEQUENCE [LARGE SCALE GENOMIC DNA]</scope>
    <source>
        <strain evidence="2 3">JA 4570</strain>
    </source>
</reference>
<dbReference type="EMBL" id="AOPZ01000258">
    <property type="protein sequence ID" value="EPH42097.1"/>
    <property type="molecule type" value="Genomic_DNA"/>
</dbReference>
<gene>
    <name evidence="2" type="ORF">STRAU_4849</name>
</gene>
<comment type="caution">
    <text evidence="2">The sequence shown here is derived from an EMBL/GenBank/DDBJ whole genome shotgun (WGS) entry which is preliminary data.</text>
</comment>
<evidence type="ECO:0000313" key="3">
    <source>
        <dbReference type="Proteomes" id="UP000014629"/>
    </source>
</evidence>
<name>S4AL04_9ACTN</name>
<evidence type="ECO:0000313" key="2">
    <source>
        <dbReference type="EMBL" id="EPH42097.1"/>
    </source>
</evidence>
<feature type="region of interest" description="Disordered" evidence="1">
    <location>
        <begin position="29"/>
        <end position="117"/>
    </location>
</feature>
<accession>S4AL04</accession>
<feature type="compositionally biased region" description="Basic and acidic residues" evidence="1">
    <location>
        <begin position="47"/>
        <end position="59"/>
    </location>
</feature>
<sequence>MRLHAVVFPRSLVVAAGRPPSRSLLWAAGQLGRQGRLPTLKGSPGPRRRDVRDARDGPPGRRSVGVGGTPAGAARSTAPRPRGNLATHPPPPARMTPCGTRSWAPRRRTTTKGHPCP</sequence>
<evidence type="ECO:0000256" key="1">
    <source>
        <dbReference type="SAM" id="MobiDB-lite"/>
    </source>
</evidence>
<dbReference type="AlphaFoldDB" id="S4AL04"/>
<organism evidence="2 3">
    <name type="scientific">Streptomyces aurantiacus JA 4570</name>
    <dbReference type="NCBI Taxonomy" id="1286094"/>
    <lineage>
        <taxon>Bacteria</taxon>
        <taxon>Bacillati</taxon>
        <taxon>Actinomycetota</taxon>
        <taxon>Actinomycetes</taxon>
        <taxon>Kitasatosporales</taxon>
        <taxon>Streptomycetaceae</taxon>
        <taxon>Streptomyces</taxon>
        <taxon>Streptomyces aurantiacus group</taxon>
    </lineage>
</organism>
<dbReference type="PATRIC" id="fig|1286094.4.peg.4795"/>
<dbReference type="Proteomes" id="UP000014629">
    <property type="component" value="Unassembled WGS sequence"/>
</dbReference>
<protein>
    <submittedName>
        <fullName evidence="2">Uncharacterized protein</fullName>
    </submittedName>
</protein>
<proteinExistence type="predicted"/>